<organism evidence="1 2">
    <name type="scientific">Candidatus Scatousia excrementigallinarum</name>
    <dbReference type="NCBI Taxonomy" id="2840935"/>
    <lineage>
        <taxon>Bacteria</taxon>
        <taxon>Candidatus Scatousia</taxon>
    </lineage>
</organism>
<gene>
    <name evidence="1" type="ORF">IAC10_04480</name>
</gene>
<evidence type="ECO:0000313" key="1">
    <source>
        <dbReference type="EMBL" id="HIS35870.1"/>
    </source>
</evidence>
<dbReference type="Proteomes" id="UP000823928">
    <property type="component" value="Unassembled WGS sequence"/>
</dbReference>
<proteinExistence type="predicted"/>
<comment type="caution">
    <text evidence="1">The sequence shown here is derived from an EMBL/GenBank/DDBJ whole genome shotgun (WGS) entry which is preliminary data.</text>
</comment>
<accession>A0A9D1JN59</accession>
<reference evidence="1" key="2">
    <citation type="journal article" date="2021" name="PeerJ">
        <title>Extensive microbial diversity within the chicken gut microbiome revealed by metagenomics and culture.</title>
        <authorList>
            <person name="Gilroy R."/>
            <person name="Ravi A."/>
            <person name="Getino M."/>
            <person name="Pursley I."/>
            <person name="Horton D.L."/>
            <person name="Alikhan N.F."/>
            <person name="Baker D."/>
            <person name="Gharbi K."/>
            <person name="Hall N."/>
            <person name="Watson M."/>
            <person name="Adriaenssens E.M."/>
            <person name="Foster-Nyarko E."/>
            <person name="Jarju S."/>
            <person name="Secka A."/>
            <person name="Antonio M."/>
            <person name="Oren A."/>
            <person name="Chaudhuri R.R."/>
            <person name="La Ragione R."/>
            <person name="Hildebrand F."/>
            <person name="Pallen M.J."/>
        </authorList>
    </citation>
    <scope>NUCLEOTIDE SEQUENCE</scope>
    <source>
        <strain evidence="1">6276</strain>
    </source>
</reference>
<sequence length="206" mass="23297">MTLPVLTKKYQYHILENQFKKQYSVLQQALLNMQAADGQIINNNNYPPQTFAPKFFKQLKIILNCGSDGCEEMDFDSANGNYADLTSKVYKTFNKSRFAGSLLFDDGQAMTSDAAFIMINHSVAAQRITISIDINGYHKAPNIWGYDLFTFEILNDSGKLVPAGTKGTYYEQSRNTRCSLSSSDKMNGITCSYHALSDNNYWKNLR</sequence>
<evidence type="ECO:0000313" key="2">
    <source>
        <dbReference type="Proteomes" id="UP000823928"/>
    </source>
</evidence>
<protein>
    <submittedName>
        <fullName evidence="1">Uncharacterized protein</fullName>
    </submittedName>
</protein>
<dbReference type="AlphaFoldDB" id="A0A9D1JN59"/>
<reference evidence="1" key="1">
    <citation type="submission" date="2020-10" db="EMBL/GenBank/DDBJ databases">
        <authorList>
            <person name="Gilroy R."/>
        </authorList>
    </citation>
    <scope>NUCLEOTIDE SEQUENCE</scope>
    <source>
        <strain evidence="1">6276</strain>
    </source>
</reference>
<dbReference type="EMBL" id="DVIU01000093">
    <property type="protein sequence ID" value="HIS35870.1"/>
    <property type="molecule type" value="Genomic_DNA"/>
</dbReference>
<name>A0A9D1JN59_9BACT</name>